<feature type="region of interest" description="Disordered" evidence="1">
    <location>
        <begin position="31"/>
        <end position="62"/>
    </location>
</feature>
<dbReference type="InterPro" id="IPR036390">
    <property type="entry name" value="WH_DNA-bd_sf"/>
</dbReference>
<proteinExistence type="predicted"/>
<dbReference type="Proteomes" id="UP000299084">
    <property type="component" value="Unassembled WGS sequence"/>
</dbReference>
<dbReference type="SUPFAM" id="SSF46785">
    <property type="entry name" value="Winged helix' DNA-binding domain"/>
    <property type="match status" value="1"/>
</dbReference>
<accession>A0A5N4EEC0</accession>
<feature type="domain" description="IRF tryptophan pentad repeat" evidence="2">
    <location>
        <begin position="82"/>
        <end position="118"/>
    </location>
</feature>
<name>A0A5N4EEC0_CAMDR</name>
<feature type="compositionally biased region" description="Basic and acidic residues" evidence="1">
    <location>
        <begin position="44"/>
        <end position="55"/>
    </location>
</feature>
<evidence type="ECO:0000256" key="1">
    <source>
        <dbReference type="SAM" id="MobiDB-lite"/>
    </source>
</evidence>
<dbReference type="InterPro" id="IPR036388">
    <property type="entry name" value="WH-like_DNA-bd_sf"/>
</dbReference>
<protein>
    <submittedName>
        <fullName evidence="3">Interferon regulatory factor 1</fullName>
    </submittedName>
</protein>
<evidence type="ECO:0000259" key="2">
    <source>
        <dbReference type="PROSITE" id="PS51507"/>
    </source>
</evidence>
<evidence type="ECO:0000313" key="4">
    <source>
        <dbReference type="Proteomes" id="UP000299084"/>
    </source>
</evidence>
<dbReference type="Gene3D" id="1.10.10.10">
    <property type="entry name" value="Winged helix-like DNA-binding domain superfamily/Winged helix DNA-binding domain"/>
    <property type="match status" value="1"/>
</dbReference>
<dbReference type="InterPro" id="IPR001346">
    <property type="entry name" value="Interferon_reg_fact_DNA-bd_dom"/>
</dbReference>
<evidence type="ECO:0000313" key="3">
    <source>
        <dbReference type="EMBL" id="KAB1281356.1"/>
    </source>
</evidence>
<dbReference type="PROSITE" id="PS51507">
    <property type="entry name" value="IRF_2"/>
    <property type="match status" value="1"/>
</dbReference>
<sequence>MAECPAGVRNAAFPFSNVEVGAISVRLLSGGWAEEEEEEEEEEVPRPAEGREHPEGSQSLDLEVTCPEEMARVIEANMPITRMRMRPWLEMQINSNQIPGLIWINKKPVVTIALNSPI</sequence>
<dbReference type="AlphaFoldDB" id="A0A5N4EEC0"/>
<feature type="compositionally biased region" description="Acidic residues" evidence="1">
    <location>
        <begin position="33"/>
        <end position="43"/>
    </location>
</feature>
<keyword evidence="4" id="KW-1185">Reference proteome</keyword>
<reference evidence="3 4" key="1">
    <citation type="journal article" date="2019" name="Mol. Ecol. Resour.">
        <title>Improving Illumina assemblies with Hi-C and long reads: an example with the North African dromedary.</title>
        <authorList>
            <person name="Elbers J.P."/>
            <person name="Rogers M.F."/>
            <person name="Perelman P.L."/>
            <person name="Proskuryakova A.A."/>
            <person name="Serdyukova N.A."/>
            <person name="Johnson W.E."/>
            <person name="Horin P."/>
            <person name="Corander J."/>
            <person name="Murphy D."/>
            <person name="Burger P.A."/>
        </authorList>
    </citation>
    <scope>NUCLEOTIDE SEQUENCE [LARGE SCALE GENOMIC DNA]</scope>
    <source>
        <strain evidence="3">Drom800</strain>
        <tissue evidence="3">Blood</tissue>
    </source>
</reference>
<comment type="caution">
    <text evidence="3">The sequence shown here is derived from an EMBL/GenBank/DDBJ whole genome shotgun (WGS) entry which is preliminary data.</text>
</comment>
<organism evidence="3 4">
    <name type="scientific">Camelus dromedarius</name>
    <name type="common">Dromedary</name>
    <name type="synonym">Arabian camel</name>
    <dbReference type="NCBI Taxonomy" id="9838"/>
    <lineage>
        <taxon>Eukaryota</taxon>
        <taxon>Metazoa</taxon>
        <taxon>Chordata</taxon>
        <taxon>Craniata</taxon>
        <taxon>Vertebrata</taxon>
        <taxon>Euteleostomi</taxon>
        <taxon>Mammalia</taxon>
        <taxon>Eutheria</taxon>
        <taxon>Laurasiatheria</taxon>
        <taxon>Artiodactyla</taxon>
        <taxon>Tylopoda</taxon>
        <taxon>Camelidae</taxon>
        <taxon>Camelus</taxon>
    </lineage>
</organism>
<dbReference type="GO" id="GO:0000976">
    <property type="term" value="F:transcription cis-regulatory region binding"/>
    <property type="evidence" value="ECO:0007669"/>
    <property type="project" value="InterPro"/>
</dbReference>
<dbReference type="EMBL" id="JWIN03000003">
    <property type="protein sequence ID" value="KAB1281356.1"/>
    <property type="molecule type" value="Genomic_DNA"/>
</dbReference>
<gene>
    <name evidence="3" type="ORF">Cadr_000004615</name>
</gene>